<reference evidence="2 3" key="1">
    <citation type="journal article" date="2015" name="Stand. Genomic Sci.">
        <title>Genomic Encyclopedia of Bacterial and Archaeal Type Strains, Phase III: the genomes of soil and plant-associated and newly described type strains.</title>
        <authorList>
            <person name="Whitman W.B."/>
            <person name="Woyke T."/>
            <person name="Klenk H.P."/>
            <person name="Zhou Y."/>
            <person name="Lilburn T.G."/>
            <person name="Beck B.J."/>
            <person name="De Vos P."/>
            <person name="Vandamme P."/>
            <person name="Eisen J.A."/>
            <person name="Garrity G."/>
            <person name="Hugenholtz P."/>
            <person name="Kyrpides N.C."/>
        </authorList>
    </citation>
    <scope>NUCLEOTIDE SEQUENCE [LARGE SCALE GENOMIC DNA]</scope>
    <source>
        <strain evidence="2 3">VKM Ac-2540</strain>
    </source>
</reference>
<dbReference type="PANTHER" id="PTHR43792:SF1">
    <property type="entry name" value="N-ACETYLTRANSFERASE DOMAIN-CONTAINING PROTEIN"/>
    <property type="match status" value="1"/>
</dbReference>
<dbReference type="InterPro" id="IPR016181">
    <property type="entry name" value="Acyl_CoA_acyltransferase"/>
</dbReference>
<evidence type="ECO:0000259" key="1">
    <source>
        <dbReference type="PROSITE" id="PS51186"/>
    </source>
</evidence>
<proteinExistence type="predicted"/>
<evidence type="ECO:0000313" key="2">
    <source>
        <dbReference type="EMBL" id="RZU01392.1"/>
    </source>
</evidence>
<dbReference type="SUPFAM" id="SSF55729">
    <property type="entry name" value="Acyl-CoA N-acyltransferases (Nat)"/>
    <property type="match status" value="1"/>
</dbReference>
<dbReference type="InterPro" id="IPR000182">
    <property type="entry name" value="GNAT_dom"/>
</dbReference>
<dbReference type="PANTHER" id="PTHR43792">
    <property type="entry name" value="GNAT FAMILY, PUTATIVE (AFU_ORTHOLOGUE AFUA_3G00765)-RELATED-RELATED"/>
    <property type="match status" value="1"/>
</dbReference>
<evidence type="ECO:0000313" key="3">
    <source>
        <dbReference type="Proteomes" id="UP000292027"/>
    </source>
</evidence>
<comment type="caution">
    <text evidence="2">The sequence shown here is derived from an EMBL/GenBank/DDBJ whole genome shotgun (WGS) entry which is preliminary data.</text>
</comment>
<protein>
    <submittedName>
        <fullName evidence="2">RimJ/RimL family protein N-acetyltransferase</fullName>
    </submittedName>
</protein>
<dbReference type="AlphaFoldDB" id="A0A4Q7VXB8"/>
<dbReference type="Pfam" id="PF13302">
    <property type="entry name" value="Acetyltransf_3"/>
    <property type="match status" value="1"/>
</dbReference>
<keyword evidence="3" id="KW-1185">Reference proteome</keyword>
<dbReference type="InterPro" id="IPR051531">
    <property type="entry name" value="N-acetyltransferase"/>
</dbReference>
<feature type="domain" description="N-acetyltransferase" evidence="1">
    <location>
        <begin position="11"/>
        <end position="176"/>
    </location>
</feature>
<accession>A0A4Q7VXB8</accession>
<gene>
    <name evidence="2" type="ORF">EV645_8222</name>
</gene>
<dbReference type="GO" id="GO:0016747">
    <property type="term" value="F:acyltransferase activity, transferring groups other than amino-acyl groups"/>
    <property type="evidence" value="ECO:0007669"/>
    <property type="project" value="InterPro"/>
</dbReference>
<organism evidence="2 3">
    <name type="scientific">Kribbella rubisoli</name>
    <dbReference type="NCBI Taxonomy" id="3075929"/>
    <lineage>
        <taxon>Bacteria</taxon>
        <taxon>Bacillati</taxon>
        <taxon>Actinomycetota</taxon>
        <taxon>Actinomycetes</taxon>
        <taxon>Propionibacteriales</taxon>
        <taxon>Kribbellaceae</taxon>
        <taxon>Kribbella</taxon>
    </lineage>
</organism>
<name>A0A4Q7VXB8_9ACTN</name>
<dbReference type="Proteomes" id="UP000292027">
    <property type="component" value="Unassembled WGS sequence"/>
</dbReference>
<sequence length="187" mass="20918">MVGTYLDTERLTLRRFTPADVELLVALNSDPEVMRFLTGRPPPRDHIEEVVLPEMLEVYAEHPQLGHFAAEADGVFIGWFGMQPTSDAKTVGIGYRLNQAAWGKGYATEGTKALIAKAFTELGMERVEADTMAVNHRSRAVMRRSGLRFVKVYHEHYDNPLPGTEFGDVLYGLDRATWEAGRYGTNG</sequence>
<dbReference type="PROSITE" id="PS51186">
    <property type="entry name" value="GNAT"/>
    <property type="match status" value="1"/>
</dbReference>
<dbReference type="Gene3D" id="3.40.630.30">
    <property type="match status" value="1"/>
</dbReference>
<dbReference type="EMBL" id="SHKR01000019">
    <property type="protein sequence ID" value="RZU01392.1"/>
    <property type="molecule type" value="Genomic_DNA"/>
</dbReference>